<evidence type="ECO:0000313" key="3">
    <source>
        <dbReference type="EMBL" id="THD10501.1"/>
    </source>
</evidence>
<dbReference type="InterPro" id="IPR016155">
    <property type="entry name" value="Mopterin_synth/thiamin_S_b"/>
</dbReference>
<dbReference type="HAMAP" id="MF_00460">
    <property type="entry name" value="UPF0125_RnfH"/>
    <property type="match status" value="1"/>
</dbReference>
<dbReference type="EMBL" id="MWQO01000025">
    <property type="protein sequence ID" value="THD10501.1"/>
    <property type="molecule type" value="Genomic_DNA"/>
</dbReference>
<dbReference type="PANTHER" id="PTHR37483:SF1">
    <property type="entry name" value="UPF0125 PROTEIN RATB"/>
    <property type="match status" value="1"/>
</dbReference>
<dbReference type="Proteomes" id="UP000307749">
    <property type="component" value="Unassembled WGS sequence"/>
</dbReference>
<dbReference type="Gene3D" id="3.10.20.280">
    <property type="entry name" value="RnfH-like"/>
    <property type="match status" value="1"/>
</dbReference>
<sequence>MIFAPRHAAPMPERDLAVDVVFAPCAGEAFVRHLSLPPGSCVRDAIVRSGLEAAHPEAAWQQSGNLGIFGRVVRPEQCLRDGDQVEVYRALTLTPMQARRLRAARH</sequence>
<keyword evidence="4" id="KW-1185">Reference proteome</keyword>
<dbReference type="SUPFAM" id="SSF54285">
    <property type="entry name" value="MoaD/ThiS"/>
    <property type="match status" value="1"/>
</dbReference>
<comment type="similarity">
    <text evidence="1 2">Belongs to the UPF0125 (RnfH) family.</text>
</comment>
<evidence type="ECO:0000256" key="1">
    <source>
        <dbReference type="ARBA" id="ARBA00010645"/>
    </source>
</evidence>
<accession>A0A4V3UTG6</accession>
<evidence type="ECO:0000313" key="4">
    <source>
        <dbReference type="Proteomes" id="UP000307749"/>
    </source>
</evidence>
<dbReference type="InterPro" id="IPR005346">
    <property type="entry name" value="RnfH"/>
</dbReference>
<organism evidence="3 4">
    <name type="scientific">Metallibacterium scheffleri</name>
    <dbReference type="NCBI Taxonomy" id="993689"/>
    <lineage>
        <taxon>Bacteria</taxon>
        <taxon>Pseudomonadati</taxon>
        <taxon>Pseudomonadota</taxon>
        <taxon>Gammaproteobacteria</taxon>
        <taxon>Lysobacterales</taxon>
        <taxon>Rhodanobacteraceae</taxon>
        <taxon>Metallibacterium</taxon>
    </lineage>
</organism>
<dbReference type="Pfam" id="PF03658">
    <property type="entry name" value="Ub-RnfH"/>
    <property type="match status" value="1"/>
</dbReference>
<dbReference type="AlphaFoldDB" id="A0A4V3UTG6"/>
<protein>
    <recommendedName>
        <fullName evidence="2">UPF0125 protein B1806_07875</fullName>
    </recommendedName>
</protein>
<gene>
    <name evidence="3" type="ORF">B1806_07875</name>
</gene>
<dbReference type="STRING" id="993689.GCA_002077135_02106"/>
<dbReference type="PANTHER" id="PTHR37483">
    <property type="entry name" value="UPF0125 PROTEIN RATB"/>
    <property type="match status" value="1"/>
</dbReference>
<evidence type="ECO:0000256" key="2">
    <source>
        <dbReference type="HAMAP-Rule" id="MF_00460"/>
    </source>
</evidence>
<dbReference type="InterPro" id="IPR037021">
    <property type="entry name" value="RnfH_sf"/>
</dbReference>
<comment type="caution">
    <text evidence="3">The sequence shown here is derived from an EMBL/GenBank/DDBJ whole genome shotgun (WGS) entry which is preliminary data.</text>
</comment>
<name>A0A4V3UTG6_9GAMM</name>
<reference evidence="3 4" key="1">
    <citation type="submission" date="2017-02" db="EMBL/GenBank/DDBJ databases">
        <title>Whole genome sequencing of Metallibacterium scheffleri DSM 24874 (T).</title>
        <authorList>
            <person name="Kumar S."/>
            <person name="Patil P."/>
            <person name="Patil P.B."/>
        </authorList>
    </citation>
    <scope>NUCLEOTIDE SEQUENCE [LARGE SCALE GENOMIC DNA]</scope>
    <source>
        <strain evidence="3 4">DSM 24874</strain>
    </source>
</reference>
<proteinExistence type="inferred from homology"/>